<evidence type="ECO:0000256" key="1">
    <source>
        <dbReference type="SAM" id="MobiDB-lite"/>
    </source>
</evidence>
<dbReference type="Proteomes" id="UP000005801">
    <property type="component" value="Unassembled WGS sequence"/>
</dbReference>
<feature type="transmembrane region" description="Helical" evidence="2">
    <location>
        <begin position="57"/>
        <end position="79"/>
    </location>
</feature>
<organism evidence="3 4">
    <name type="scientific">Plesiocystis pacifica SIR-1</name>
    <dbReference type="NCBI Taxonomy" id="391625"/>
    <lineage>
        <taxon>Bacteria</taxon>
        <taxon>Pseudomonadati</taxon>
        <taxon>Myxococcota</taxon>
        <taxon>Polyangia</taxon>
        <taxon>Nannocystales</taxon>
        <taxon>Nannocystaceae</taxon>
        <taxon>Plesiocystis</taxon>
    </lineage>
</organism>
<comment type="caution">
    <text evidence="3">The sequence shown here is derived from an EMBL/GenBank/DDBJ whole genome shotgun (WGS) entry which is preliminary data.</text>
</comment>
<dbReference type="EMBL" id="ABCS01000116">
    <property type="protein sequence ID" value="EDM74771.1"/>
    <property type="molecule type" value="Genomic_DNA"/>
</dbReference>
<keyword evidence="2" id="KW-1133">Transmembrane helix</keyword>
<feature type="region of interest" description="Disordered" evidence="1">
    <location>
        <begin position="1"/>
        <end position="20"/>
    </location>
</feature>
<feature type="transmembrane region" description="Helical" evidence="2">
    <location>
        <begin position="29"/>
        <end position="51"/>
    </location>
</feature>
<sequence>MGVEPAEPPPEAWGPPKPEPPAGKHMYRAGVFGVSFGVLNLAGSVPLYILGPGHANFTGVITFSFGTLFTILGALGIHYGKRRRRVWRAWEADPRAPILVPEKASMPGHKIWLTVGGVTTGLGLATMAYGIPAFGDPILNTPPFAYVCVAWGSVSAAAGVAMLGVGGVQAHRRKHGRRHRAGLQPELAPFGWADGTSLQVGLAGRF</sequence>
<proteinExistence type="predicted"/>
<reference evidence="3 4" key="1">
    <citation type="submission" date="2007-06" db="EMBL/GenBank/DDBJ databases">
        <authorList>
            <person name="Shimkets L."/>
            <person name="Ferriera S."/>
            <person name="Johnson J."/>
            <person name="Kravitz S."/>
            <person name="Beeson K."/>
            <person name="Sutton G."/>
            <person name="Rogers Y.-H."/>
            <person name="Friedman R."/>
            <person name="Frazier M."/>
            <person name="Venter J.C."/>
        </authorList>
    </citation>
    <scope>NUCLEOTIDE SEQUENCE [LARGE SCALE GENOMIC DNA]</scope>
    <source>
        <strain evidence="3 4">SIR-1</strain>
    </source>
</reference>
<protein>
    <submittedName>
        <fullName evidence="3">Uncharacterized protein</fullName>
    </submittedName>
</protein>
<accession>A6GHA2</accession>
<name>A6GHA2_9BACT</name>
<feature type="transmembrane region" description="Helical" evidence="2">
    <location>
        <begin position="144"/>
        <end position="168"/>
    </location>
</feature>
<dbReference type="AlphaFoldDB" id="A6GHA2"/>
<keyword evidence="2" id="KW-0812">Transmembrane</keyword>
<keyword evidence="2" id="KW-0472">Membrane</keyword>
<feature type="transmembrane region" description="Helical" evidence="2">
    <location>
        <begin position="111"/>
        <end position="132"/>
    </location>
</feature>
<evidence type="ECO:0000313" key="3">
    <source>
        <dbReference type="EMBL" id="EDM74771.1"/>
    </source>
</evidence>
<gene>
    <name evidence="3" type="ORF">PPSIR1_15670</name>
</gene>
<evidence type="ECO:0000313" key="4">
    <source>
        <dbReference type="Proteomes" id="UP000005801"/>
    </source>
</evidence>
<evidence type="ECO:0000256" key="2">
    <source>
        <dbReference type="SAM" id="Phobius"/>
    </source>
</evidence>
<keyword evidence="4" id="KW-1185">Reference proteome</keyword>